<name>A0A914MKD6_MELIC</name>
<comment type="subcellular location">
    <subcellularLocation>
        <location evidence="1">Nucleus</location>
    </subcellularLocation>
</comment>
<dbReference type="Proteomes" id="UP000887563">
    <property type="component" value="Unplaced"/>
</dbReference>
<keyword evidence="4" id="KW-0862">Zinc</keyword>
<proteinExistence type="predicted"/>
<reference evidence="8" key="1">
    <citation type="submission" date="2022-11" db="UniProtKB">
        <authorList>
            <consortium name="WormBaseParasite"/>
        </authorList>
    </citation>
    <scope>IDENTIFICATION</scope>
</reference>
<keyword evidence="7" id="KW-1185">Reference proteome</keyword>
<organism evidence="7 8">
    <name type="scientific">Meloidogyne incognita</name>
    <name type="common">Southern root-knot nematode worm</name>
    <name type="synonym">Oxyuris incognita</name>
    <dbReference type="NCBI Taxonomy" id="6306"/>
    <lineage>
        <taxon>Eukaryota</taxon>
        <taxon>Metazoa</taxon>
        <taxon>Ecdysozoa</taxon>
        <taxon>Nematoda</taxon>
        <taxon>Chromadorea</taxon>
        <taxon>Rhabditida</taxon>
        <taxon>Tylenchina</taxon>
        <taxon>Tylenchomorpha</taxon>
        <taxon>Tylenchoidea</taxon>
        <taxon>Meloidogynidae</taxon>
        <taxon>Meloidogyninae</taxon>
        <taxon>Meloidogyne</taxon>
        <taxon>Meloidogyne incognita group</taxon>
    </lineage>
</organism>
<dbReference type="InterPro" id="IPR052035">
    <property type="entry name" value="ZnF_BED_domain_contain"/>
</dbReference>
<feature type="domain" description="HAT C-terminal dimerisation" evidence="6">
    <location>
        <begin position="309"/>
        <end position="391"/>
    </location>
</feature>
<evidence type="ECO:0000256" key="2">
    <source>
        <dbReference type="ARBA" id="ARBA00022723"/>
    </source>
</evidence>
<keyword evidence="5" id="KW-0539">Nucleus</keyword>
<sequence>MIRSCNLLELNSFQCVCHMLHLSMNDLLETKELKVFIAKIRSWVTFFRTTKGSKILAKTQENLMLKNKKLIASCPTRWNSCFAMLKEFRDQKKVIMAIEGERRGFAANQAKRAKTDYIPESLPSLDMSDFELLRALCPIMEIFNKETEKETSSASTVISTLKRLRDFLQEQNFSNRVAPFVQILIRSLNDRLPELSHNTILKIAMLLDPRFAYSDLFPVETWKSIEQQFIEFAKEELLVVNSVVNLEPVSFDLEEEILSEEAELSDHLSTSSDEKYDIWAKPKSPCTSTLPNTTISGEESADFVSKIESQLSQYKAWQRVPVDSDLFSWWRDNGKFIPEMAKIAQMLHCIPATSICSERLFSKAGLIYANTLRNRLSGRTVRQILVVKANLDKVILAPSNNNESDSESEDNED</sequence>
<dbReference type="WBParaSite" id="Minc3s02067g28078">
    <property type="protein sequence ID" value="Minc3s02067g28078"/>
    <property type="gene ID" value="Minc3s02067g28078"/>
</dbReference>
<dbReference type="GO" id="GO:0008270">
    <property type="term" value="F:zinc ion binding"/>
    <property type="evidence" value="ECO:0007669"/>
    <property type="project" value="UniProtKB-KW"/>
</dbReference>
<dbReference type="PANTHER" id="PTHR46481">
    <property type="entry name" value="ZINC FINGER BED DOMAIN-CONTAINING PROTEIN 4"/>
    <property type="match status" value="1"/>
</dbReference>
<evidence type="ECO:0000259" key="6">
    <source>
        <dbReference type="Pfam" id="PF05699"/>
    </source>
</evidence>
<dbReference type="AlphaFoldDB" id="A0A914MKD6"/>
<dbReference type="PANTHER" id="PTHR46481:SF10">
    <property type="entry name" value="ZINC FINGER BED DOMAIN-CONTAINING PROTEIN 39"/>
    <property type="match status" value="1"/>
</dbReference>
<protein>
    <submittedName>
        <fullName evidence="8">HAT C-terminal dimerisation domain-containing protein</fullName>
    </submittedName>
</protein>
<evidence type="ECO:0000256" key="3">
    <source>
        <dbReference type="ARBA" id="ARBA00022771"/>
    </source>
</evidence>
<evidence type="ECO:0000256" key="5">
    <source>
        <dbReference type="ARBA" id="ARBA00023242"/>
    </source>
</evidence>
<dbReference type="GO" id="GO:0046983">
    <property type="term" value="F:protein dimerization activity"/>
    <property type="evidence" value="ECO:0007669"/>
    <property type="project" value="InterPro"/>
</dbReference>
<keyword evidence="3" id="KW-0863">Zinc-finger</keyword>
<evidence type="ECO:0000313" key="7">
    <source>
        <dbReference type="Proteomes" id="UP000887563"/>
    </source>
</evidence>
<accession>A0A914MKD6</accession>
<dbReference type="SUPFAM" id="SSF53098">
    <property type="entry name" value="Ribonuclease H-like"/>
    <property type="match status" value="1"/>
</dbReference>
<evidence type="ECO:0000256" key="4">
    <source>
        <dbReference type="ARBA" id="ARBA00022833"/>
    </source>
</evidence>
<evidence type="ECO:0000313" key="8">
    <source>
        <dbReference type="WBParaSite" id="Minc3s02067g28078"/>
    </source>
</evidence>
<keyword evidence="2" id="KW-0479">Metal-binding</keyword>
<dbReference type="GO" id="GO:0005634">
    <property type="term" value="C:nucleus"/>
    <property type="evidence" value="ECO:0007669"/>
    <property type="project" value="UniProtKB-SubCell"/>
</dbReference>
<dbReference type="InterPro" id="IPR008906">
    <property type="entry name" value="HATC_C_dom"/>
</dbReference>
<dbReference type="Pfam" id="PF05699">
    <property type="entry name" value="Dimer_Tnp_hAT"/>
    <property type="match status" value="1"/>
</dbReference>
<evidence type="ECO:0000256" key="1">
    <source>
        <dbReference type="ARBA" id="ARBA00004123"/>
    </source>
</evidence>
<dbReference type="InterPro" id="IPR012337">
    <property type="entry name" value="RNaseH-like_sf"/>
</dbReference>